<keyword evidence="3" id="KW-1185">Reference proteome</keyword>
<evidence type="ECO:0000313" key="2">
    <source>
        <dbReference type="EMBL" id="MFC0321724.1"/>
    </source>
</evidence>
<gene>
    <name evidence="2" type="ORF">ACFFI0_25655</name>
</gene>
<dbReference type="Gene3D" id="2.60.120.560">
    <property type="entry name" value="Exo-inulinase, domain 1"/>
    <property type="match status" value="1"/>
</dbReference>
<organism evidence="2 3">
    <name type="scientific">Olivibacter oleidegradans</name>
    <dbReference type="NCBI Taxonomy" id="760123"/>
    <lineage>
        <taxon>Bacteria</taxon>
        <taxon>Pseudomonadati</taxon>
        <taxon>Bacteroidota</taxon>
        <taxon>Sphingobacteriia</taxon>
        <taxon>Sphingobacteriales</taxon>
        <taxon>Sphingobacteriaceae</taxon>
        <taxon>Olivibacter</taxon>
    </lineage>
</organism>
<evidence type="ECO:0000259" key="1">
    <source>
        <dbReference type="Pfam" id="PF06439"/>
    </source>
</evidence>
<keyword evidence="2" id="KW-0378">Hydrolase</keyword>
<sequence length="221" mass="25282">MKTILENNKEVTKLIALFMSIFGLSIAYAQDSITLDAKVIQTRSVAINRTVKFERNDIYLTAKEGDGYLRINGVNFRQGVIEADIKGSNTPQRSFVGIAFHGSNDQTFEAVYFRPFNFENQERKSHSVQYIAHPTYTWNKLRSDSPGKYEAALNMDIKPDDWFHVRIHVKESTVDVYINDSNVPTLSVDRLSKTDTGWVGFWTGNSSDGWFRNIKLRSINN</sequence>
<reference evidence="2 3" key="1">
    <citation type="submission" date="2024-09" db="EMBL/GenBank/DDBJ databases">
        <authorList>
            <person name="Sun Q."/>
            <person name="Mori K."/>
        </authorList>
    </citation>
    <scope>NUCLEOTIDE SEQUENCE [LARGE SCALE GENOMIC DNA]</scope>
    <source>
        <strain evidence="2 3">CCM 7765</strain>
    </source>
</reference>
<dbReference type="Proteomes" id="UP001589774">
    <property type="component" value="Unassembled WGS sequence"/>
</dbReference>
<feature type="domain" description="3-keto-alpha-glucoside-1,2-lyase/3-keto-2-hydroxy-glucal hydratase" evidence="1">
    <location>
        <begin position="61"/>
        <end position="217"/>
    </location>
</feature>
<dbReference type="EMBL" id="JBHLWO010000007">
    <property type="protein sequence ID" value="MFC0321724.1"/>
    <property type="molecule type" value="Genomic_DNA"/>
</dbReference>
<dbReference type="Pfam" id="PF06439">
    <property type="entry name" value="3keto-disac_hyd"/>
    <property type="match status" value="1"/>
</dbReference>
<accession>A0ABV6HS74</accession>
<name>A0ABV6HS74_9SPHI</name>
<dbReference type="InterPro" id="IPR010496">
    <property type="entry name" value="AL/BT2_dom"/>
</dbReference>
<comment type="caution">
    <text evidence="2">The sequence shown here is derived from an EMBL/GenBank/DDBJ whole genome shotgun (WGS) entry which is preliminary data.</text>
</comment>
<evidence type="ECO:0000313" key="3">
    <source>
        <dbReference type="Proteomes" id="UP001589774"/>
    </source>
</evidence>
<proteinExistence type="predicted"/>
<protein>
    <submittedName>
        <fullName evidence="2">Family 16 glycoside hydrolase</fullName>
    </submittedName>
</protein>
<dbReference type="RefSeq" id="WP_149105482.1">
    <property type="nucleotide sequence ID" value="NZ_JBHLWO010000007.1"/>
</dbReference>
<dbReference type="GO" id="GO:0016787">
    <property type="term" value="F:hydrolase activity"/>
    <property type="evidence" value="ECO:0007669"/>
    <property type="project" value="UniProtKB-KW"/>
</dbReference>